<keyword evidence="1" id="KW-0808">Transferase</keyword>
<dbReference type="InterPro" id="IPR008949">
    <property type="entry name" value="Isoprenoid_synthase_dom_sf"/>
</dbReference>
<dbReference type="RefSeq" id="WP_276281700.1">
    <property type="nucleotide sequence ID" value="NZ_CP119809.1"/>
</dbReference>
<dbReference type="SFLD" id="SFLDG01018">
    <property type="entry name" value="Squalene/Phytoene_Synthase_Lik"/>
    <property type="match status" value="1"/>
</dbReference>
<accession>A0ABD5WIP1</accession>
<dbReference type="InterPro" id="IPR044844">
    <property type="entry name" value="Trans_IPPS_euk-type"/>
</dbReference>
<dbReference type="InterPro" id="IPR002060">
    <property type="entry name" value="Squ/phyt_synthse"/>
</dbReference>
<dbReference type="SFLD" id="SFLDS00005">
    <property type="entry name" value="Isoprenoid_Synthase_Type_I"/>
    <property type="match status" value="1"/>
</dbReference>
<gene>
    <name evidence="1" type="ORF">ACFQJ6_10275</name>
</gene>
<dbReference type="Pfam" id="PF00494">
    <property type="entry name" value="SQS_PSY"/>
    <property type="match status" value="1"/>
</dbReference>
<dbReference type="AlphaFoldDB" id="A0ABD5WIP1"/>
<dbReference type="Proteomes" id="UP001596407">
    <property type="component" value="Unassembled WGS sequence"/>
</dbReference>
<proteinExistence type="predicted"/>
<evidence type="ECO:0000313" key="2">
    <source>
        <dbReference type="Proteomes" id="UP001596407"/>
    </source>
</evidence>
<dbReference type="GeneID" id="79302919"/>
<reference evidence="1 2" key="1">
    <citation type="journal article" date="2019" name="Int. J. Syst. Evol. Microbiol.">
        <title>The Global Catalogue of Microorganisms (GCM) 10K type strain sequencing project: providing services to taxonomists for standard genome sequencing and annotation.</title>
        <authorList>
            <consortium name="The Broad Institute Genomics Platform"/>
            <consortium name="The Broad Institute Genome Sequencing Center for Infectious Disease"/>
            <person name="Wu L."/>
            <person name="Ma J."/>
        </authorList>
    </citation>
    <scope>NUCLEOTIDE SEQUENCE [LARGE SCALE GENOMIC DNA]</scope>
    <source>
        <strain evidence="1 2">DT72</strain>
    </source>
</reference>
<dbReference type="PANTHER" id="PTHR11626">
    <property type="entry name" value="FARNESYL-DIPHOSPHATE FARNESYLTRANSFERASE"/>
    <property type="match status" value="1"/>
</dbReference>
<dbReference type="EMBL" id="JBHSZH010000005">
    <property type="protein sequence ID" value="MFC7080442.1"/>
    <property type="molecule type" value="Genomic_DNA"/>
</dbReference>
<protein>
    <submittedName>
        <fullName evidence="1">Phytoene/squalene synthase family protein</fullName>
        <ecNumber evidence="1">2.5.1.-</ecNumber>
    </submittedName>
</protein>
<sequence>MDTESPTERLADADIEWCFDAVQGVSRTFAITIDVLEEPMASYICVGYLLCRVADTVEDAGHISPEDQSHLLHLYDRALDPDDPTSIEEFREAVEPWLPANTDEVETDEDWKVVARSPRIVATFQSLGDDAQAAIYPPVSELVCGMAEFVERYEDDGGLRIGTIDELEEYCWYAAGTVGELITNLVAQDVDDRRAEILRANARGFALLLQLVNVAKDVSDDFREENNVYLPATWLREHGVNPSNVTAPENETAVAGVIRRVTRHARGYMDDAQRYLEVLPESQGNTLEAWAIPYLLAVGTSRELLKRPEDVVKEGGVKVSRAEVMGLIQLFKSGNVERERIGELRSQLEDEPFSPS</sequence>
<dbReference type="Gene3D" id="1.10.600.10">
    <property type="entry name" value="Farnesyl Diphosphate Synthase"/>
    <property type="match status" value="1"/>
</dbReference>
<dbReference type="SUPFAM" id="SSF48576">
    <property type="entry name" value="Terpenoid synthases"/>
    <property type="match status" value="1"/>
</dbReference>
<keyword evidence="2" id="KW-1185">Reference proteome</keyword>
<dbReference type="EC" id="2.5.1.-" evidence="1"/>
<dbReference type="PANTHER" id="PTHR11626:SF2">
    <property type="entry name" value="SQUALENE SYNTHASE"/>
    <property type="match status" value="1"/>
</dbReference>
<comment type="caution">
    <text evidence="1">The sequence shown here is derived from an EMBL/GenBank/DDBJ whole genome shotgun (WGS) entry which is preliminary data.</text>
</comment>
<name>A0ABD5WIP1_9EURY</name>
<evidence type="ECO:0000313" key="1">
    <source>
        <dbReference type="EMBL" id="MFC7080442.1"/>
    </source>
</evidence>
<dbReference type="GO" id="GO:0016740">
    <property type="term" value="F:transferase activity"/>
    <property type="evidence" value="ECO:0007669"/>
    <property type="project" value="UniProtKB-KW"/>
</dbReference>
<organism evidence="1 2">
    <name type="scientific">Halorussus caseinilyticus</name>
    <dbReference type="NCBI Taxonomy" id="3034025"/>
    <lineage>
        <taxon>Archaea</taxon>
        <taxon>Methanobacteriati</taxon>
        <taxon>Methanobacteriota</taxon>
        <taxon>Stenosarchaea group</taxon>
        <taxon>Halobacteria</taxon>
        <taxon>Halobacteriales</taxon>
        <taxon>Haladaptataceae</taxon>
        <taxon>Halorussus</taxon>
    </lineage>
</organism>